<protein>
    <submittedName>
        <fullName evidence="4">Multimeric flavodoxin WrbA</fullName>
    </submittedName>
</protein>
<sequence>MKVIALNGSPNKKGNTYEALQLVAGELEKENIGVETVTVGDKVFQGCTGCRGCRAAGRCVLPDPAFGEIMDKVLEADGLILGSPVYYGGINGTMKCFLDRAFFSDTRGLLHHKVGTALVVLRRSGAMSAYEQLNNYLMASEILMPPCGWNIIYGAQPGEIREDKEGIQRLRRTGKNMAWLLKMKEQTKNTLTPPAPEARVFFNFIRTDANFKP</sequence>
<dbReference type="SUPFAM" id="SSF52218">
    <property type="entry name" value="Flavoproteins"/>
    <property type="match status" value="1"/>
</dbReference>
<dbReference type="OrthoDB" id="9790975at2"/>
<reference evidence="4 5" key="1">
    <citation type="submission" date="2016-11" db="EMBL/GenBank/DDBJ databases">
        <authorList>
            <person name="Jaros S."/>
            <person name="Januszkiewicz K."/>
            <person name="Wedrychowicz H."/>
        </authorList>
    </citation>
    <scope>NUCLEOTIDE SEQUENCE [LARGE SCALE GENOMIC DNA]</scope>
    <source>
        <strain evidence="4 5">DSM 10068</strain>
    </source>
</reference>
<proteinExistence type="predicted"/>
<keyword evidence="1" id="KW-0285">Flavoprotein</keyword>
<name>A0A1M5Y811_9FIRM</name>
<dbReference type="STRING" id="1123282.SAMN02745823_02308"/>
<dbReference type="InterPro" id="IPR029039">
    <property type="entry name" value="Flavoprotein-like_sf"/>
</dbReference>
<dbReference type="GO" id="GO:0016491">
    <property type="term" value="F:oxidoreductase activity"/>
    <property type="evidence" value="ECO:0007669"/>
    <property type="project" value="InterPro"/>
</dbReference>
<dbReference type="EMBL" id="FQXV01000007">
    <property type="protein sequence ID" value="SHI07948.1"/>
    <property type="molecule type" value="Genomic_DNA"/>
</dbReference>
<dbReference type="RefSeq" id="WP_073079153.1">
    <property type="nucleotide sequence ID" value="NZ_FQXV01000007.1"/>
</dbReference>
<accession>A0A1M5Y811</accession>
<keyword evidence="5" id="KW-1185">Reference proteome</keyword>
<dbReference type="Pfam" id="PF03358">
    <property type="entry name" value="FMN_red"/>
    <property type="match status" value="1"/>
</dbReference>
<dbReference type="PANTHER" id="PTHR43278:SF4">
    <property type="entry name" value="NAD(P)H-DEPENDENT FMN-CONTAINING OXIDOREDUCTASE YWQN-RELATED"/>
    <property type="match status" value="1"/>
</dbReference>
<feature type="domain" description="NADPH-dependent FMN reductase-like" evidence="3">
    <location>
        <begin position="1"/>
        <end position="148"/>
    </location>
</feature>
<evidence type="ECO:0000259" key="3">
    <source>
        <dbReference type="Pfam" id="PF03358"/>
    </source>
</evidence>
<evidence type="ECO:0000313" key="5">
    <source>
        <dbReference type="Proteomes" id="UP000183995"/>
    </source>
</evidence>
<evidence type="ECO:0000313" key="4">
    <source>
        <dbReference type="EMBL" id="SHI07948.1"/>
    </source>
</evidence>
<dbReference type="InterPro" id="IPR051796">
    <property type="entry name" value="ISF_SsuE-like"/>
</dbReference>
<dbReference type="Gene3D" id="3.40.50.360">
    <property type="match status" value="1"/>
</dbReference>
<keyword evidence="2" id="KW-0288">FMN</keyword>
<gene>
    <name evidence="4" type="ORF">SAMN02745823_02308</name>
</gene>
<dbReference type="Proteomes" id="UP000183995">
    <property type="component" value="Unassembled WGS sequence"/>
</dbReference>
<organism evidence="4 5">
    <name type="scientific">Sporobacter termitidis DSM 10068</name>
    <dbReference type="NCBI Taxonomy" id="1123282"/>
    <lineage>
        <taxon>Bacteria</taxon>
        <taxon>Bacillati</taxon>
        <taxon>Bacillota</taxon>
        <taxon>Clostridia</taxon>
        <taxon>Eubacteriales</taxon>
        <taxon>Oscillospiraceae</taxon>
        <taxon>Sporobacter</taxon>
    </lineage>
</organism>
<dbReference type="AlphaFoldDB" id="A0A1M5Y811"/>
<dbReference type="InterPro" id="IPR005025">
    <property type="entry name" value="FMN_Rdtase-like_dom"/>
</dbReference>
<dbReference type="PANTHER" id="PTHR43278">
    <property type="entry name" value="NAD(P)H-DEPENDENT FMN-CONTAINING OXIDOREDUCTASE YWQN-RELATED"/>
    <property type="match status" value="1"/>
</dbReference>
<evidence type="ECO:0000256" key="2">
    <source>
        <dbReference type="ARBA" id="ARBA00022643"/>
    </source>
</evidence>
<evidence type="ECO:0000256" key="1">
    <source>
        <dbReference type="ARBA" id="ARBA00022630"/>
    </source>
</evidence>